<dbReference type="InterPro" id="IPR001647">
    <property type="entry name" value="HTH_TetR"/>
</dbReference>
<organism evidence="5 6">
    <name type="scientific">Sphingobium quisquiliarum P25</name>
    <dbReference type="NCBI Taxonomy" id="1329909"/>
    <lineage>
        <taxon>Bacteria</taxon>
        <taxon>Pseudomonadati</taxon>
        <taxon>Pseudomonadota</taxon>
        <taxon>Alphaproteobacteria</taxon>
        <taxon>Sphingomonadales</taxon>
        <taxon>Sphingomonadaceae</taxon>
        <taxon>Sphingobium</taxon>
    </lineage>
</organism>
<dbReference type="InterPro" id="IPR009057">
    <property type="entry name" value="Homeodomain-like_sf"/>
</dbReference>
<sequence>MADLTDSAAKADLPPDNGRPARRGRPVADSASRNERIIKAATALFMAKGFTATTMTEISRAAGVTKRTIYQAIGNKDALFREACASLGTRISSFDFDGEIDELPVSRILRVMAERVVRYALSPETVAFTRAITMETLRCPELVVEVMNAGRAVMNDAIAAIFARLMEKGRIAKAPPTRAADIFYDLIVGNRAQRALMGYDEPLPSDADLDERVNILMLGFFQVGDAATG</sequence>
<dbReference type="AlphaFoldDB" id="T0HM96"/>
<dbReference type="SUPFAM" id="SSF46689">
    <property type="entry name" value="Homeodomain-like"/>
    <property type="match status" value="1"/>
</dbReference>
<dbReference type="PATRIC" id="fig|1329909.3.peg.3528"/>
<dbReference type="SUPFAM" id="SSF48498">
    <property type="entry name" value="Tetracyclin repressor-like, C-terminal domain"/>
    <property type="match status" value="1"/>
</dbReference>
<dbReference type="GO" id="GO:0000976">
    <property type="term" value="F:transcription cis-regulatory region binding"/>
    <property type="evidence" value="ECO:0007669"/>
    <property type="project" value="TreeGrafter"/>
</dbReference>
<evidence type="ECO:0000259" key="4">
    <source>
        <dbReference type="PROSITE" id="PS50977"/>
    </source>
</evidence>
<accession>T0HM96</accession>
<dbReference type="EMBL" id="ATHO01000158">
    <property type="protein sequence ID" value="EQB00435.1"/>
    <property type="molecule type" value="Genomic_DNA"/>
</dbReference>
<feature type="domain" description="HTH tetR-type" evidence="4">
    <location>
        <begin position="31"/>
        <end position="91"/>
    </location>
</feature>
<dbReference type="InterPro" id="IPR036271">
    <property type="entry name" value="Tet_transcr_reg_TetR-rel_C_sf"/>
</dbReference>
<evidence type="ECO:0000313" key="5">
    <source>
        <dbReference type="EMBL" id="EQB00435.1"/>
    </source>
</evidence>
<dbReference type="InterPro" id="IPR050109">
    <property type="entry name" value="HTH-type_TetR-like_transc_reg"/>
</dbReference>
<name>T0HM96_9SPHN</name>
<proteinExistence type="predicted"/>
<evidence type="ECO:0000256" key="3">
    <source>
        <dbReference type="SAM" id="MobiDB-lite"/>
    </source>
</evidence>
<reference evidence="5 6" key="1">
    <citation type="journal article" date="2013" name="Genome Announc.">
        <title>Draft Genome Sequence of Sphingobium quisquiliarum Strain P25T, a Novel Hexachlorocyclohexane (HCH)-Degrading Bacterium Isolated from an HCH Dumpsite.</title>
        <authorList>
            <person name="Kumar Singh A."/>
            <person name="Sangwan N."/>
            <person name="Sharma A."/>
            <person name="Gupta V."/>
            <person name="Khurana J.P."/>
            <person name="Lal R."/>
        </authorList>
    </citation>
    <scope>NUCLEOTIDE SEQUENCE [LARGE SCALE GENOMIC DNA]</scope>
    <source>
        <strain evidence="5 6">P25</strain>
    </source>
</reference>
<comment type="caution">
    <text evidence="5">The sequence shown here is derived from an EMBL/GenBank/DDBJ whole genome shotgun (WGS) entry which is preliminary data.</text>
</comment>
<dbReference type="Proteomes" id="UP000015525">
    <property type="component" value="Unassembled WGS sequence"/>
</dbReference>
<dbReference type="GO" id="GO:0003700">
    <property type="term" value="F:DNA-binding transcription factor activity"/>
    <property type="evidence" value="ECO:0007669"/>
    <property type="project" value="TreeGrafter"/>
</dbReference>
<dbReference type="PANTHER" id="PTHR30055:SF146">
    <property type="entry name" value="HTH-TYPE TRANSCRIPTIONAL DUAL REGULATOR CECR"/>
    <property type="match status" value="1"/>
</dbReference>
<evidence type="ECO:0000313" key="6">
    <source>
        <dbReference type="Proteomes" id="UP000015525"/>
    </source>
</evidence>
<evidence type="ECO:0000256" key="2">
    <source>
        <dbReference type="PROSITE-ProRule" id="PRU00335"/>
    </source>
</evidence>
<dbReference type="Gene3D" id="1.10.357.10">
    <property type="entry name" value="Tetracycline Repressor, domain 2"/>
    <property type="match status" value="1"/>
</dbReference>
<gene>
    <name evidence="5" type="ORF">L288_18330</name>
</gene>
<dbReference type="PROSITE" id="PS50977">
    <property type="entry name" value="HTH_TETR_2"/>
    <property type="match status" value="1"/>
</dbReference>
<dbReference type="PRINTS" id="PR00455">
    <property type="entry name" value="HTHTETR"/>
</dbReference>
<keyword evidence="1 2" id="KW-0238">DNA-binding</keyword>
<dbReference type="Pfam" id="PF00440">
    <property type="entry name" value="TetR_N"/>
    <property type="match status" value="1"/>
</dbReference>
<dbReference type="Pfam" id="PF14246">
    <property type="entry name" value="TetR_C_7"/>
    <property type="match status" value="1"/>
</dbReference>
<dbReference type="PANTHER" id="PTHR30055">
    <property type="entry name" value="HTH-TYPE TRANSCRIPTIONAL REGULATOR RUTR"/>
    <property type="match status" value="1"/>
</dbReference>
<feature type="DNA-binding region" description="H-T-H motif" evidence="2">
    <location>
        <begin position="54"/>
        <end position="73"/>
    </location>
</feature>
<dbReference type="RefSeq" id="WP_021239685.1">
    <property type="nucleotide sequence ID" value="NZ_ATHO01000158.1"/>
</dbReference>
<keyword evidence="6" id="KW-1185">Reference proteome</keyword>
<evidence type="ECO:0000256" key="1">
    <source>
        <dbReference type="ARBA" id="ARBA00023125"/>
    </source>
</evidence>
<dbReference type="InterPro" id="IPR039536">
    <property type="entry name" value="TetR_C_Proteobacteria"/>
</dbReference>
<feature type="region of interest" description="Disordered" evidence="3">
    <location>
        <begin position="1"/>
        <end position="32"/>
    </location>
</feature>
<protein>
    <recommendedName>
        <fullName evidence="4">HTH tetR-type domain-containing protein</fullName>
    </recommendedName>
</protein>